<evidence type="ECO:0000256" key="19">
    <source>
        <dbReference type="HAMAP-Rule" id="MF_00037"/>
    </source>
</evidence>
<dbReference type="EMBL" id="FRDI01000004">
    <property type="protein sequence ID" value="SHN59385.1"/>
    <property type="molecule type" value="Genomic_DNA"/>
</dbReference>
<keyword evidence="7 19" id="KW-0963">Cytoplasm</keyword>
<keyword evidence="13 19" id="KW-0573">Peptidoglycan synthesis</keyword>
<dbReference type="GO" id="GO:0008360">
    <property type="term" value="P:regulation of cell shape"/>
    <property type="evidence" value="ECO:0007669"/>
    <property type="project" value="UniProtKB-KW"/>
</dbReference>
<dbReference type="InterPro" id="IPR036318">
    <property type="entry name" value="FAD-bd_PCMH-like_sf"/>
</dbReference>
<accession>A0A1M7SLP9</accession>
<keyword evidence="8 19" id="KW-0132">Cell division</keyword>
<dbReference type="GO" id="GO:0008762">
    <property type="term" value="F:UDP-N-acetylmuramate dehydrogenase activity"/>
    <property type="evidence" value="ECO:0007669"/>
    <property type="project" value="UniProtKB-UniRule"/>
</dbReference>
<dbReference type="GO" id="GO:0050660">
    <property type="term" value="F:flavin adenine dinucleotide binding"/>
    <property type="evidence" value="ECO:0007669"/>
    <property type="project" value="InterPro"/>
</dbReference>
<dbReference type="GO" id="GO:0005829">
    <property type="term" value="C:cytosol"/>
    <property type="evidence" value="ECO:0007669"/>
    <property type="project" value="TreeGrafter"/>
</dbReference>
<dbReference type="UniPathway" id="UPA00219"/>
<proteinExistence type="inferred from homology"/>
<feature type="active site" evidence="19">
    <location>
        <position position="299"/>
    </location>
</feature>
<evidence type="ECO:0000256" key="11">
    <source>
        <dbReference type="ARBA" id="ARBA00022857"/>
    </source>
</evidence>
<evidence type="ECO:0000256" key="8">
    <source>
        <dbReference type="ARBA" id="ARBA00022618"/>
    </source>
</evidence>
<keyword evidence="10 19" id="KW-0274">FAD</keyword>
<keyword evidence="12 19" id="KW-0133">Cell shape</keyword>
<evidence type="ECO:0000313" key="22">
    <source>
        <dbReference type="EMBL" id="SHN59385.1"/>
    </source>
</evidence>
<dbReference type="InterPro" id="IPR011601">
    <property type="entry name" value="MurB_C"/>
</dbReference>
<evidence type="ECO:0000256" key="1">
    <source>
        <dbReference type="ARBA" id="ARBA00001974"/>
    </source>
</evidence>
<evidence type="ECO:0000256" key="3">
    <source>
        <dbReference type="ARBA" id="ARBA00004496"/>
    </source>
</evidence>
<dbReference type="OrthoDB" id="9804753at2"/>
<evidence type="ECO:0000256" key="16">
    <source>
        <dbReference type="ARBA" id="ARBA00023316"/>
    </source>
</evidence>
<evidence type="ECO:0000313" key="23">
    <source>
        <dbReference type="Proteomes" id="UP000186469"/>
    </source>
</evidence>
<keyword evidence="23" id="KW-1185">Reference proteome</keyword>
<feature type="active site" evidence="19">
    <location>
        <position position="175"/>
    </location>
</feature>
<name>A0A1M7SLP9_9BACT</name>
<sequence>MCAIEINHEPLMSKLTSLKLGGRAIAELVLTDENDVFLLPDLVKKFGVEVKAIGRGTNILCRDSKQLLPFVLLRSNFNTVPFILKNNESEQGDNIAFVKVSASCKLPVLLSFFARNNLSGLEGLAGVPGNVGGAVAMNAGSYGDEIAKCLHSVMIFSFERGLEVLEKADFECSYRSFKIKQNINKQFFMILNAVFKMNISDKNSITAKMQECLLKKHQTQPVKANSAGCLFKNPVLNSAGKLLDEAGFRGKELGGMAFSELHANFLINKGEGTSEQAFELIGLAKDEIKKRYNIELETEVKIFP</sequence>
<comment type="similarity">
    <text evidence="19">Belongs to the MurB family.</text>
</comment>
<evidence type="ECO:0000256" key="6">
    <source>
        <dbReference type="ARBA" id="ARBA00015188"/>
    </source>
</evidence>
<feature type="domain" description="FAD linked oxidase N-terminal" evidence="20">
    <location>
        <begin position="31"/>
        <end position="153"/>
    </location>
</feature>
<evidence type="ECO:0000256" key="10">
    <source>
        <dbReference type="ARBA" id="ARBA00022827"/>
    </source>
</evidence>
<comment type="function">
    <text evidence="2 19">Cell wall formation.</text>
</comment>
<dbReference type="PANTHER" id="PTHR21071:SF4">
    <property type="entry name" value="UDP-N-ACETYLENOLPYRUVOYLGLUCOSAMINE REDUCTASE"/>
    <property type="match status" value="1"/>
</dbReference>
<keyword evidence="16 19" id="KW-0961">Cell wall biogenesis/degradation</keyword>
<feature type="domain" description="UDP-N-acetylenolpyruvoylglucosamine reductase C-terminal" evidence="21">
    <location>
        <begin position="205"/>
        <end position="302"/>
    </location>
</feature>
<evidence type="ECO:0000256" key="2">
    <source>
        <dbReference type="ARBA" id="ARBA00003921"/>
    </source>
</evidence>
<dbReference type="Gene3D" id="3.30.465.10">
    <property type="match status" value="1"/>
</dbReference>
<keyword evidence="11 19" id="KW-0521">NADP</keyword>
<evidence type="ECO:0000256" key="5">
    <source>
        <dbReference type="ARBA" id="ARBA00012518"/>
    </source>
</evidence>
<dbReference type="GO" id="GO:0071555">
    <property type="term" value="P:cell wall organization"/>
    <property type="evidence" value="ECO:0007669"/>
    <property type="project" value="UniProtKB-KW"/>
</dbReference>
<keyword evidence="15 19" id="KW-0131">Cell cycle</keyword>
<organism evidence="22 23">
    <name type="scientific">Desulfovibrio litoralis DSM 11393</name>
    <dbReference type="NCBI Taxonomy" id="1121455"/>
    <lineage>
        <taxon>Bacteria</taxon>
        <taxon>Pseudomonadati</taxon>
        <taxon>Thermodesulfobacteriota</taxon>
        <taxon>Desulfovibrionia</taxon>
        <taxon>Desulfovibrionales</taxon>
        <taxon>Desulfovibrionaceae</taxon>
        <taxon>Desulfovibrio</taxon>
    </lineage>
</organism>
<evidence type="ECO:0000259" key="21">
    <source>
        <dbReference type="Pfam" id="PF02873"/>
    </source>
</evidence>
<dbReference type="InterPro" id="IPR036635">
    <property type="entry name" value="MurB_C_sf"/>
</dbReference>
<dbReference type="InterPro" id="IPR006094">
    <property type="entry name" value="Oxid_FAD_bind_N"/>
</dbReference>
<comment type="catalytic activity">
    <reaction evidence="18 19">
        <text>UDP-N-acetyl-alpha-D-muramate + NADP(+) = UDP-N-acetyl-3-O-(1-carboxyvinyl)-alpha-D-glucosamine + NADPH + H(+)</text>
        <dbReference type="Rhea" id="RHEA:12248"/>
        <dbReference type="ChEBI" id="CHEBI:15378"/>
        <dbReference type="ChEBI" id="CHEBI:57783"/>
        <dbReference type="ChEBI" id="CHEBI:58349"/>
        <dbReference type="ChEBI" id="CHEBI:68483"/>
        <dbReference type="ChEBI" id="CHEBI:70757"/>
        <dbReference type="EC" id="1.3.1.98"/>
    </reaction>
</comment>
<reference evidence="22 23" key="1">
    <citation type="submission" date="2016-12" db="EMBL/GenBank/DDBJ databases">
        <authorList>
            <person name="Song W.-J."/>
            <person name="Kurnit D.M."/>
        </authorList>
    </citation>
    <scope>NUCLEOTIDE SEQUENCE [LARGE SCALE GENOMIC DNA]</scope>
    <source>
        <strain evidence="22 23">DSM 11393</strain>
    </source>
</reference>
<evidence type="ECO:0000259" key="20">
    <source>
        <dbReference type="Pfam" id="PF01565"/>
    </source>
</evidence>
<dbReference type="EC" id="1.3.1.98" evidence="5 19"/>
<evidence type="ECO:0000256" key="9">
    <source>
        <dbReference type="ARBA" id="ARBA00022630"/>
    </source>
</evidence>
<evidence type="ECO:0000256" key="18">
    <source>
        <dbReference type="ARBA" id="ARBA00048914"/>
    </source>
</evidence>
<dbReference type="SUPFAM" id="SSF56194">
    <property type="entry name" value="Uridine diphospho-N-Acetylenolpyruvylglucosamine reductase, MurB, C-terminal domain"/>
    <property type="match status" value="1"/>
</dbReference>
<evidence type="ECO:0000256" key="13">
    <source>
        <dbReference type="ARBA" id="ARBA00022984"/>
    </source>
</evidence>
<comment type="cofactor">
    <cofactor evidence="1 19">
        <name>FAD</name>
        <dbReference type="ChEBI" id="CHEBI:57692"/>
    </cofactor>
</comment>
<evidence type="ECO:0000256" key="4">
    <source>
        <dbReference type="ARBA" id="ARBA00004752"/>
    </source>
</evidence>
<evidence type="ECO:0000256" key="17">
    <source>
        <dbReference type="ARBA" id="ARBA00031026"/>
    </source>
</evidence>
<keyword evidence="9 19" id="KW-0285">Flavoprotein</keyword>
<dbReference type="SUPFAM" id="SSF56176">
    <property type="entry name" value="FAD-binding/transporter-associated domain-like"/>
    <property type="match status" value="1"/>
</dbReference>
<keyword evidence="14 19" id="KW-0560">Oxidoreductase</keyword>
<dbReference type="Gene3D" id="3.30.43.10">
    <property type="entry name" value="Uridine Diphospho-n-acetylenolpyruvylglucosamine Reductase, domain 2"/>
    <property type="match status" value="1"/>
</dbReference>
<dbReference type="InterPro" id="IPR016167">
    <property type="entry name" value="FAD-bd_PCMH_sub1"/>
</dbReference>
<comment type="pathway">
    <text evidence="4 19">Cell wall biogenesis; peptidoglycan biosynthesis.</text>
</comment>
<evidence type="ECO:0000256" key="15">
    <source>
        <dbReference type="ARBA" id="ARBA00023306"/>
    </source>
</evidence>
<dbReference type="PANTHER" id="PTHR21071">
    <property type="entry name" value="UDP-N-ACETYLENOLPYRUVOYLGLUCOSAMINE REDUCTASE"/>
    <property type="match status" value="1"/>
</dbReference>
<evidence type="ECO:0000256" key="14">
    <source>
        <dbReference type="ARBA" id="ARBA00023002"/>
    </source>
</evidence>
<dbReference type="AlphaFoldDB" id="A0A1M7SLP9"/>
<dbReference type="STRING" id="1121455.SAMN02745728_01003"/>
<dbReference type="HAMAP" id="MF_00037">
    <property type="entry name" value="MurB"/>
    <property type="match status" value="1"/>
</dbReference>
<dbReference type="Pfam" id="PF02873">
    <property type="entry name" value="MurB_C"/>
    <property type="match status" value="1"/>
</dbReference>
<dbReference type="Gene3D" id="3.90.78.10">
    <property type="entry name" value="UDP-N-acetylenolpyruvoylglucosamine reductase, C-terminal domain"/>
    <property type="match status" value="1"/>
</dbReference>
<protein>
    <recommendedName>
        <fullName evidence="6 19">UDP-N-acetylenolpyruvoylglucosamine reductase</fullName>
        <ecNumber evidence="5 19">1.3.1.98</ecNumber>
    </recommendedName>
    <alternativeName>
        <fullName evidence="17 19">UDP-N-acetylmuramate dehydrogenase</fullName>
    </alternativeName>
</protein>
<dbReference type="Proteomes" id="UP000186469">
    <property type="component" value="Unassembled WGS sequence"/>
</dbReference>
<dbReference type="InterPro" id="IPR016169">
    <property type="entry name" value="FAD-bd_PCMH_sub2"/>
</dbReference>
<dbReference type="Pfam" id="PF01565">
    <property type="entry name" value="FAD_binding_4"/>
    <property type="match status" value="1"/>
</dbReference>
<dbReference type="NCBIfam" id="TIGR00179">
    <property type="entry name" value="murB"/>
    <property type="match status" value="1"/>
</dbReference>
<dbReference type="InterPro" id="IPR003170">
    <property type="entry name" value="MurB"/>
</dbReference>
<evidence type="ECO:0000256" key="12">
    <source>
        <dbReference type="ARBA" id="ARBA00022960"/>
    </source>
</evidence>
<feature type="active site" description="Proton donor" evidence="19">
    <location>
        <position position="229"/>
    </location>
</feature>
<gene>
    <name evidence="19" type="primary">murB</name>
    <name evidence="22" type="ORF">SAMN02745728_01003</name>
</gene>
<comment type="subcellular location">
    <subcellularLocation>
        <location evidence="3 19">Cytoplasm</location>
    </subcellularLocation>
</comment>
<evidence type="ECO:0000256" key="7">
    <source>
        <dbReference type="ARBA" id="ARBA00022490"/>
    </source>
</evidence>
<dbReference type="GO" id="GO:0009252">
    <property type="term" value="P:peptidoglycan biosynthetic process"/>
    <property type="evidence" value="ECO:0007669"/>
    <property type="project" value="UniProtKB-UniRule"/>
</dbReference>
<dbReference type="GO" id="GO:0051301">
    <property type="term" value="P:cell division"/>
    <property type="evidence" value="ECO:0007669"/>
    <property type="project" value="UniProtKB-KW"/>
</dbReference>